<reference evidence="4 5" key="1">
    <citation type="submission" date="2021-03" db="EMBL/GenBank/DDBJ databases">
        <title>Genomic Encyclopedia of Type Strains, Phase IV (KMG-IV): sequencing the most valuable type-strain genomes for metagenomic binning, comparative biology and taxonomic classification.</title>
        <authorList>
            <person name="Goeker M."/>
        </authorList>
    </citation>
    <scope>NUCLEOTIDE SEQUENCE [LARGE SCALE GENOMIC DNA]</scope>
    <source>
        <strain evidence="4 5">DSM 26806</strain>
    </source>
</reference>
<evidence type="ECO:0000256" key="1">
    <source>
        <dbReference type="ARBA" id="ARBA00023125"/>
    </source>
</evidence>
<dbReference type="InterPro" id="IPR001647">
    <property type="entry name" value="HTH_TetR"/>
</dbReference>
<accession>A0ABS4JEV8</accession>
<dbReference type="PANTHER" id="PTHR43479:SF7">
    <property type="entry name" value="TETR-FAMILY TRANSCRIPTIONAL REGULATOR"/>
    <property type="match status" value="1"/>
</dbReference>
<dbReference type="SUPFAM" id="SSF46689">
    <property type="entry name" value="Homeodomain-like"/>
    <property type="match status" value="1"/>
</dbReference>
<dbReference type="InterPro" id="IPR039532">
    <property type="entry name" value="TetR_C_Firmicutes"/>
</dbReference>
<evidence type="ECO:0000313" key="5">
    <source>
        <dbReference type="Proteomes" id="UP001519288"/>
    </source>
</evidence>
<dbReference type="Pfam" id="PF00440">
    <property type="entry name" value="TetR_N"/>
    <property type="match status" value="1"/>
</dbReference>
<keyword evidence="5" id="KW-1185">Reference proteome</keyword>
<dbReference type="Gene3D" id="1.10.357.10">
    <property type="entry name" value="Tetracycline Repressor, domain 2"/>
    <property type="match status" value="1"/>
</dbReference>
<comment type="caution">
    <text evidence="4">The sequence shown here is derived from an EMBL/GenBank/DDBJ whole genome shotgun (WGS) entry which is preliminary data.</text>
</comment>
<evidence type="ECO:0000313" key="4">
    <source>
        <dbReference type="EMBL" id="MBP2000242.1"/>
    </source>
</evidence>
<feature type="domain" description="HTH tetR-type" evidence="3">
    <location>
        <begin position="13"/>
        <end position="73"/>
    </location>
</feature>
<dbReference type="EMBL" id="JAGGLD010000001">
    <property type="protein sequence ID" value="MBP2000242.1"/>
    <property type="molecule type" value="Genomic_DNA"/>
</dbReference>
<protein>
    <submittedName>
        <fullName evidence="4">AcrR family transcriptional regulator</fullName>
    </submittedName>
</protein>
<proteinExistence type="predicted"/>
<keyword evidence="1 2" id="KW-0238">DNA-binding</keyword>
<dbReference type="Pfam" id="PF14278">
    <property type="entry name" value="TetR_C_8"/>
    <property type="match status" value="1"/>
</dbReference>
<dbReference type="PROSITE" id="PS50977">
    <property type="entry name" value="HTH_TETR_2"/>
    <property type="match status" value="1"/>
</dbReference>
<name>A0ABS4JEV8_9BACL</name>
<feature type="DNA-binding region" description="H-T-H motif" evidence="2">
    <location>
        <begin position="36"/>
        <end position="55"/>
    </location>
</feature>
<evidence type="ECO:0000256" key="2">
    <source>
        <dbReference type="PROSITE-ProRule" id="PRU00335"/>
    </source>
</evidence>
<organism evidence="4 5">
    <name type="scientific">Paenibacillus shirakamiensis</name>
    <dbReference type="NCBI Taxonomy" id="1265935"/>
    <lineage>
        <taxon>Bacteria</taxon>
        <taxon>Bacillati</taxon>
        <taxon>Bacillota</taxon>
        <taxon>Bacilli</taxon>
        <taxon>Bacillales</taxon>
        <taxon>Paenibacillaceae</taxon>
        <taxon>Paenibacillus</taxon>
    </lineage>
</organism>
<dbReference type="InterPro" id="IPR050624">
    <property type="entry name" value="HTH-type_Tx_Regulator"/>
</dbReference>
<dbReference type="InterPro" id="IPR009057">
    <property type="entry name" value="Homeodomain-like_sf"/>
</dbReference>
<dbReference type="Proteomes" id="UP001519288">
    <property type="component" value="Unassembled WGS sequence"/>
</dbReference>
<sequence length="197" mass="23208">MSEQEKKKDRRIARSTQALKKALLDLMAKKSFKTISITEIVELADYNRGTFYTHYESKEALLDDIISELIQDLLRSFRAPYEKIDVFRVHELPANSVMIFDHVYQHALVYKIILKSDVLSNVREKMFIALKDISMHDLEYPDHDINQELLATYSIHALLGLVFYWIESDFHHSPLYMQEQLMKIVKWRPTTATTVKK</sequence>
<gene>
    <name evidence="4" type="ORF">J2Z69_001261</name>
</gene>
<dbReference type="RefSeq" id="WP_209860100.1">
    <property type="nucleotide sequence ID" value="NZ_JAGGLD010000001.1"/>
</dbReference>
<evidence type="ECO:0000259" key="3">
    <source>
        <dbReference type="PROSITE" id="PS50977"/>
    </source>
</evidence>
<dbReference type="PANTHER" id="PTHR43479">
    <property type="entry name" value="ACREF/ENVCD OPERON REPRESSOR-RELATED"/>
    <property type="match status" value="1"/>
</dbReference>